<keyword evidence="4" id="KW-1185">Reference proteome</keyword>
<dbReference type="AlphaFoldDB" id="A0AA38IEH1"/>
<evidence type="ECO:0000313" key="4">
    <source>
        <dbReference type="Proteomes" id="UP001168821"/>
    </source>
</evidence>
<dbReference type="Proteomes" id="UP001168821">
    <property type="component" value="Unassembled WGS sequence"/>
</dbReference>
<evidence type="ECO:0000259" key="2">
    <source>
        <dbReference type="PROSITE" id="PS50966"/>
    </source>
</evidence>
<keyword evidence="1" id="KW-0863">Zinc-finger</keyword>
<evidence type="ECO:0000256" key="1">
    <source>
        <dbReference type="PROSITE-ProRule" id="PRU00325"/>
    </source>
</evidence>
<gene>
    <name evidence="3" type="ORF">Zmor_018483</name>
</gene>
<protein>
    <recommendedName>
        <fullName evidence="2">SWIM-type domain-containing protein</fullName>
    </recommendedName>
</protein>
<feature type="domain" description="SWIM-type" evidence="2">
    <location>
        <begin position="78"/>
        <end position="116"/>
    </location>
</feature>
<dbReference type="GO" id="GO:0000724">
    <property type="term" value="P:double-strand break repair via homologous recombination"/>
    <property type="evidence" value="ECO:0007669"/>
    <property type="project" value="TreeGrafter"/>
</dbReference>
<dbReference type="PANTHER" id="PTHR28498:SF1">
    <property type="entry name" value="ZINC FINGER SWIM DOMAIN-CONTAINING PROTEIN 7"/>
    <property type="match status" value="1"/>
</dbReference>
<comment type="caution">
    <text evidence="3">The sequence shown here is derived from an EMBL/GenBank/DDBJ whole genome shotgun (WGS) entry which is preliminary data.</text>
</comment>
<organism evidence="3 4">
    <name type="scientific">Zophobas morio</name>
    <dbReference type="NCBI Taxonomy" id="2755281"/>
    <lineage>
        <taxon>Eukaryota</taxon>
        <taxon>Metazoa</taxon>
        <taxon>Ecdysozoa</taxon>
        <taxon>Arthropoda</taxon>
        <taxon>Hexapoda</taxon>
        <taxon>Insecta</taxon>
        <taxon>Pterygota</taxon>
        <taxon>Neoptera</taxon>
        <taxon>Endopterygota</taxon>
        <taxon>Coleoptera</taxon>
        <taxon>Polyphaga</taxon>
        <taxon>Cucujiformia</taxon>
        <taxon>Tenebrionidae</taxon>
        <taxon>Zophobas</taxon>
    </lineage>
</organism>
<dbReference type="EMBL" id="JALNTZ010000005">
    <property type="protein sequence ID" value="KAJ3652527.1"/>
    <property type="molecule type" value="Genomic_DNA"/>
</dbReference>
<dbReference type="InterPro" id="IPR007527">
    <property type="entry name" value="Znf_SWIM"/>
</dbReference>
<accession>A0AA38IEH1</accession>
<dbReference type="GO" id="GO:0008270">
    <property type="term" value="F:zinc ion binding"/>
    <property type="evidence" value="ECO:0007669"/>
    <property type="project" value="UniProtKB-KW"/>
</dbReference>
<dbReference type="PANTHER" id="PTHR28498">
    <property type="entry name" value="ZINC FINGER SWIM DOMAIN-CONTAINING PROTEIN 7"/>
    <property type="match status" value="1"/>
</dbReference>
<name>A0AA38IEH1_9CUCU</name>
<dbReference type="PROSITE" id="PS50966">
    <property type="entry name" value="ZF_SWIM"/>
    <property type="match status" value="1"/>
</dbReference>
<sequence>MLQEAIVPKLAFNLLKEAERYYLNHHKLSDAVLTELSSVFGHVLAAATELLDNCKITQYQTTDKYRSIYKVGTNMERYTIYNDINFCQCQFFQSQVLEDKASVTCKHVLALKLNQITNCVKVWTETVTDSQFVEFLNEQLNFVNDQ</sequence>
<reference evidence="3" key="1">
    <citation type="journal article" date="2023" name="G3 (Bethesda)">
        <title>Whole genome assemblies of Zophobas morio and Tenebrio molitor.</title>
        <authorList>
            <person name="Kaur S."/>
            <person name="Stinson S.A."/>
            <person name="diCenzo G.C."/>
        </authorList>
    </citation>
    <scope>NUCLEOTIDE SEQUENCE</scope>
    <source>
        <strain evidence="3">QUZm001</strain>
    </source>
</reference>
<evidence type="ECO:0000313" key="3">
    <source>
        <dbReference type="EMBL" id="KAJ3652527.1"/>
    </source>
</evidence>
<keyword evidence="1" id="KW-0479">Metal-binding</keyword>
<proteinExistence type="predicted"/>
<keyword evidence="1" id="KW-0862">Zinc</keyword>
<dbReference type="GO" id="GO:0097196">
    <property type="term" value="C:Shu complex"/>
    <property type="evidence" value="ECO:0007669"/>
    <property type="project" value="TreeGrafter"/>
</dbReference>